<dbReference type="OrthoDB" id="446293at2759"/>
<dbReference type="InterPro" id="IPR001452">
    <property type="entry name" value="SH3_domain"/>
</dbReference>
<dbReference type="PANTHER" id="PTHR46514:SF3">
    <property type="entry name" value="AMPHIPHYSIN"/>
    <property type="match status" value="1"/>
</dbReference>
<feature type="region of interest" description="Disordered" evidence="3">
    <location>
        <begin position="1"/>
        <end position="80"/>
    </location>
</feature>
<dbReference type="PANTHER" id="PTHR46514">
    <property type="entry name" value="AMPHIPHYSIN"/>
    <property type="match status" value="1"/>
</dbReference>
<name>A0A433UBQ6_ELYCH</name>
<evidence type="ECO:0000259" key="4">
    <source>
        <dbReference type="PROSITE" id="PS50002"/>
    </source>
</evidence>
<dbReference type="InterPro" id="IPR036028">
    <property type="entry name" value="SH3-like_dom_sf"/>
</dbReference>
<protein>
    <recommendedName>
        <fullName evidence="4">SH3 domain-containing protein</fullName>
    </recommendedName>
</protein>
<feature type="compositionally biased region" description="Basic and acidic residues" evidence="3">
    <location>
        <begin position="39"/>
        <end position="53"/>
    </location>
</feature>
<organism evidence="5 6">
    <name type="scientific">Elysia chlorotica</name>
    <name type="common">Eastern emerald elysia</name>
    <name type="synonym">Sea slug</name>
    <dbReference type="NCBI Taxonomy" id="188477"/>
    <lineage>
        <taxon>Eukaryota</taxon>
        <taxon>Metazoa</taxon>
        <taxon>Spiralia</taxon>
        <taxon>Lophotrochozoa</taxon>
        <taxon>Mollusca</taxon>
        <taxon>Gastropoda</taxon>
        <taxon>Heterobranchia</taxon>
        <taxon>Euthyneura</taxon>
        <taxon>Panpulmonata</taxon>
        <taxon>Sacoglossa</taxon>
        <taxon>Placobranchoidea</taxon>
        <taxon>Plakobranchidae</taxon>
        <taxon>Elysia</taxon>
    </lineage>
</organism>
<dbReference type="AlphaFoldDB" id="A0A433UBQ6"/>
<dbReference type="Pfam" id="PF14604">
    <property type="entry name" value="SH3_9"/>
    <property type="match status" value="1"/>
</dbReference>
<feature type="compositionally biased region" description="Basic and acidic residues" evidence="3">
    <location>
        <begin position="9"/>
        <end position="18"/>
    </location>
</feature>
<proteinExistence type="predicted"/>
<dbReference type="CDD" id="cd11790">
    <property type="entry name" value="SH3_Amphiphysin"/>
    <property type="match status" value="1"/>
</dbReference>
<feature type="compositionally biased region" description="Polar residues" evidence="3">
    <location>
        <begin position="54"/>
        <end position="75"/>
    </location>
</feature>
<dbReference type="FunFam" id="2.30.30.40:FF:000172">
    <property type="entry name" value="Amphiphysin, isoform B"/>
    <property type="match status" value="1"/>
</dbReference>
<dbReference type="PROSITE" id="PS50002">
    <property type="entry name" value="SH3"/>
    <property type="match status" value="1"/>
</dbReference>
<dbReference type="GO" id="GO:0005886">
    <property type="term" value="C:plasma membrane"/>
    <property type="evidence" value="ECO:0007669"/>
    <property type="project" value="TreeGrafter"/>
</dbReference>
<feature type="non-terminal residue" evidence="5">
    <location>
        <position position="1"/>
    </location>
</feature>
<dbReference type="SUPFAM" id="SSF50044">
    <property type="entry name" value="SH3-domain"/>
    <property type="match status" value="1"/>
</dbReference>
<gene>
    <name evidence="5" type="ORF">EGW08_001040</name>
</gene>
<dbReference type="EMBL" id="RQTK01000016">
    <property type="protein sequence ID" value="RUS91234.1"/>
    <property type="molecule type" value="Genomic_DNA"/>
</dbReference>
<evidence type="ECO:0000313" key="5">
    <source>
        <dbReference type="EMBL" id="RUS91234.1"/>
    </source>
</evidence>
<feature type="domain" description="SH3" evidence="4">
    <location>
        <begin position="82"/>
        <end position="148"/>
    </location>
</feature>
<comment type="caution">
    <text evidence="5">The sequence shown here is derived from an EMBL/GenBank/DDBJ whole genome shotgun (WGS) entry which is preliminary data.</text>
</comment>
<sequence>SPEYNNLYEEPRQPERPRAPPTAARRTENPTSPKPGQSKKVDDETTESGKEENSGSQTQEDDSSNLYSYPTSNRPVVSPPHNMMYQVQATHKYSGEDVDELTFDPGEIIYVIPFENPDEQDDGWQMGIKQSDGVKGVFPENFTTKLESC</sequence>
<reference evidence="5 6" key="1">
    <citation type="submission" date="2019-01" db="EMBL/GenBank/DDBJ databases">
        <title>A draft genome assembly of the solar-powered sea slug Elysia chlorotica.</title>
        <authorList>
            <person name="Cai H."/>
            <person name="Li Q."/>
            <person name="Fang X."/>
            <person name="Li J."/>
            <person name="Curtis N.E."/>
            <person name="Altenburger A."/>
            <person name="Shibata T."/>
            <person name="Feng M."/>
            <person name="Maeda T."/>
            <person name="Schwartz J.A."/>
            <person name="Shigenobu S."/>
            <person name="Lundholm N."/>
            <person name="Nishiyama T."/>
            <person name="Yang H."/>
            <person name="Hasebe M."/>
            <person name="Li S."/>
            <person name="Pierce S.K."/>
            <person name="Wang J."/>
        </authorList>
    </citation>
    <scope>NUCLEOTIDE SEQUENCE [LARGE SCALE GENOMIC DNA]</scope>
    <source>
        <strain evidence="5">EC2010</strain>
        <tissue evidence="5">Whole organism of an adult</tissue>
    </source>
</reference>
<dbReference type="Gene3D" id="2.30.30.40">
    <property type="entry name" value="SH3 Domains"/>
    <property type="match status" value="1"/>
</dbReference>
<accession>A0A433UBQ6</accession>
<dbReference type="SMART" id="SM00326">
    <property type="entry name" value="SH3"/>
    <property type="match status" value="1"/>
</dbReference>
<keyword evidence="1 2" id="KW-0728">SH3 domain</keyword>
<evidence type="ECO:0000256" key="3">
    <source>
        <dbReference type="SAM" id="MobiDB-lite"/>
    </source>
</evidence>
<dbReference type="STRING" id="188477.A0A433UBQ6"/>
<evidence type="ECO:0000256" key="2">
    <source>
        <dbReference type="PROSITE-ProRule" id="PRU00192"/>
    </source>
</evidence>
<evidence type="ECO:0000256" key="1">
    <source>
        <dbReference type="ARBA" id="ARBA00022443"/>
    </source>
</evidence>
<evidence type="ECO:0000313" key="6">
    <source>
        <dbReference type="Proteomes" id="UP000271974"/>
    </source>
</evidence>
<dbReference type="InterPro" id="IPR003005">
    <property type="entry name" value="Amphiphysin"/>
</dbReference>
<dbReference type="GO" id="GO:0005543">
    <property type="term" value="F:phospholipid binding"/>
    <property type="evidence" value="ECO:0007669"/>
    <property type="project" value="TreeGrafter"/>
</dbReference>
<dbReference type="Proteomes" id="UP000271974">
    <property type="component" value="Unassembled WGS sequence"/>
</dbReference>
<keyword evidence="6" id="KW-1185">Reference proteome</keyword>